<keyword evidence="3 6" id="KW-0812">Transmembrane</keyword>
<comment type="subcellular location">
    <subcellularLocation>
        <location evidence="1">Cell membrane</location>
        <topology evidence="1">Multi-pass membrane protein</topology>
    </subcellularLocation>
</comment>
<dbReference type="GO" id="GO:0015171">
    <property type="term" value="F:amino acid transmembrane transporter activity"/>
    <property type="evidence" value="ECO:0007669"/>
    <property type="project" value="TreeGrafter"/>
</dbReference>
<dbReference type="Proteomes" id="UP001138921">
    <property type="component" value="Unassembled WGS sequence"/>
</dbReference>
<evidence type="ECO:0000256" key="2">
    <source>
        <dbReference type="ARBA" id="ARBA00022475"/>
    </source>
</evidence>
<keyword evidence="8" id="KW-1185">Reference proteome</keyword>
<evidence type="ECO:0000256" key="6">
    <source>
        <dbReference type="SAM" id="Phobius"/>
    </source>
</evidence>
<dbReference type="AlphaFoldDB" id="A0A9X1D394"/>
<evidence type="ECO:0000313" key="7">
    <source>
        <dbReference type="EMBL" id="MBT1155565.1"/>
    </source>
</evidence>
<feature type="transmembrane region" description="Helical" evidence="6">
    <location>
        <begin position="182"/>
        <end position="201"/>
    </location>
</feature>
<dbReference type="PANTHER" id="PTHR30086">
    <property type="entry name" value="ARGININE EXPORTER PROTEIN ARGO"/>
    <property type="match status" value="1"/>
</dbReference>
<dbReference type="InterPro" id="IPR001123">
    <property type="entry name" value="LeuE-type"/>
</dbReference>
<evidence type="ECO:0000256" key="4">
    <source>
        <dbReference type="ARBA" id="ARBA00022989"/>
    </source>
</evidence>
<feature type="transmembrane region" description="Helical" evidence="6">
    <location>
        <begin position="40"/>
        <end position="62"/>
    </location>
</feature>
<comment type="caution">
    <text evidence="7">The sequence shown here is derived from an EMBL/GenBank/DDBJ whole genome shotgun (WGS) entry which is preliminary data.</text>
</comment>
<evidence type="ECO:0000256" key="3">
    <source>
        <dbReference type="ARBA" id="ARBA00022692"/>
    </source>
</evidence>
<name>A0A9X1D394_9HYPH</name>
<reference evidence="7" key="1">
    <citation type="journal article" date="2021" name="Microorganisms">
        <title>Phylogenomic Reconstruction and Metabolic Potential of the Genus Aminobacter.</title>
        <authorList>
            <person name="Artuso I."/>
            <person name="Turrini P."/>
            <person name="Pirolo M."/>
            <person name="Lugli G.A."/>
            <person name="Ventura M."/>
            <person name="Visca P."/>
        </authorList>
    </citation>
    <scope>NUCLEOTIDE SEQUENCE</scope>
    <source>
        <strain evidence="7">LMG 26462</strain>
    </source>
</reference>
<reference evidence="7" key="2">
    <citation type="submission" date="2021-03" db="EMBL/GenBank/DDBJ databases">
        <authorList>
            <person name="Artuso I."/>
            <person name="Turrini P."/>
            <person name="Pirolo M."/>
            <person name="Lugli G.A."/>
            <person name="Ventura M."/>
            <person name="Visca P."/>
        </authorList>
    </citation>
    <scope>NUCLEOTIDE SEQUENCE</scope>
    <source>
        <strain evidence="7">LMG 26462</strain>
    </source>
</reference>
<dbReference type="GO" id="GO:0005886">
    <property type="term" value="C:plasma membrane"/>
    <property type="evidence" value="ECO:0007669"/>
    <property type="project" value="UniProtKB-SubCell"/>
</dbReference>
<proteinExistence type="predicted"/>
<dbReference type="PANTHER" id="PTHR30086:SF20">
    <property type="entry name" value="ARGININE EXPORTER PROTEIN ARGO-RELATED"/>
    <property type="match status" value="1"/>
</dbReference>
<feature type="transmembrane region" description="Helical" evidence="6">
    <location>
        <begin position="147"/>
        <end position="170"/>
    </location>
</feature>
<organism evidence="7 8">
    <name type="scientific">Aminobacter anthyllidis</name>
    <dbReference type="NCBI Taxonomy" id="1035067"/>
    <lineage>
        <taxon>Bacteria</taxon>
        <taxon>Pseudomonadati</taxon>
        <taxon>Pseudomonadota</taxon>
        <taxon>Alphaproteobacteria</taxon>
        <taxon>Hyphomicrobiales</taxon>
        <taxon>Phyllobacteriaceae</taxon>
        <taxon>Aminobacter</taxon>
    </lineage>
</organism>
<keyword evidence="4 6" id="KW-1133">Transmembrane helix</keyword>
<keyword evidence="2" id="KW-1003">Cell membrane</keyword>
<evidence type="ECO:0000256" key="1">
    <source>
        <dbReference type="ARBA" id="ARBA00004651"/>
    </source>
</evidence>
<gene>
    <name evidence="7" type="ORF">J1C56_08155</name>
</gene>
<dbReference type="Pfam" id="PF01810">
    <property type="entry name" value="LysE"/>
    <property type="match status" value="1"/>
</dbReference>
<accession>A0A9X1D394</accession>
<dbReference type="EMBL" id="JAFLWW010000002">
    <property type="protein sequence ID" value="MBT1155565.1"/>
    <property type="molecule type" value="Genomic_DNA"/>
</dbReference>
<feature type="transmembrane region" description="Helical" evidence="6">
    <location>
        <begin position="6"/>
        <end position="28"/>
    </location>
</feature>
<evidence type="ECO:0000313" key="8">
    <source>
        <dbReference type="Proteomes" id="UP001138921"/>
    </source>
</evidence>
<feature type="transmembrane region" description="Helical" evidence="6">
    <location>
        <begin position="82"/>
        <end position="104"/>
    </location>
</feature>
<dbReference type="PIRSF" id="PIRSF006324">
    <property type="entry name" value="LeuE"/>
    <property type="match status" value="1"/>
</dbReference>
<evidence type="ECO:0000256" key="5">
    <source>
        <dbReference type="ARBA" id="ARBA00023136"/>
    </source>
</evidence>
<keyword evidence="5 6" id="KW-0472">Membrane</keyword>
<protein>
    <submittedName>
        <fullName evidence="7">LysE family translocator</fullName>
    </submittedName>
</protein>
<dbReference type="RefSeq" id="WP_214387746.1">
    <property type="nucleotide sequence ID" value="NZ_JAFLWW010000002.1"/>
</dbReference>
<sequence>MPIDLFLSFALASALLILMPGPMVALIVSNSTAFGPRAGLTTVAGAASGMLLHLTAVCLGLGVALAGLGEAAFWLKWLGASYLLYLGLAALAARTPFSVSSAVASKSSRRLYFEAFAVQFTNPKVLMFYAAFFPVFMSPGYPAATQLVILSATFLAIEIAIDSMWALAAARARGLLASGGHWTNRVVGIVLIAAAFGTAAMSQS</sequence>